<dbReference type="AlphaFoldDB" id="A0A1F7XQI7"/>
<dbReference type="InterPro" id="IPR036909">
    <property type="entry name" value="Cyt_c-like_dom_sf"/>
</dbReference>
<dbReference type="Gene3D" id="1.10.760.10">
    <property type="entry name" value="Cytochrome c-like domain"/>
    <property type="match status" value="4"/>
</dbReference>
<dbReference type="Pfam" id="PF00034">
    <property type="entry name" value="Cytochrom_C"/>
    <property type="match status" value="4"/>
</dbReference>
<protein>
    <recommendedName>
        <fullName evidence="5">Cytochrome c domain-containing protein</fullName>
    </recommendedName>
</protein>
<feature type="domain" description="Cytochrome c" evidence="5">
    <location>
        <begin position="302"/>
        <end position="384"/>
    </location>
</feature>
<dbReference type="SUPFAM" id="SSF46626">
    <property type="entry name" value="Cytochrome c"/>
    <property type="match status" value="4"/>
</dbReference>
<keyword evidence="2 4" id="KW-0479">Metal-binding</keyword>
<comment type="caution">
    <text evidence="6">The sequence shown here is derived from an EMBL/GenBank/DDBJ whole genome shotgun (WGS) entry which is preliminary data.</text>
</comment>
<evidence type="ECO:0000256" key="3">
    <source>
        <dbReference type="ARBA" id="ARBA00023004"/>
    </source>
</evidence>
<dbReference type="PROSITE" id="PS51007">
    <property type="entry name" value="CYTC"/>
    <property type="match status" value="4"/>
</dbReference>
<dbReference type="GO" id="GO:0020037">
    <property type="term" value="F:heme binding"/>
    <property type="evidence" value="ECO:0007669"/>
    <property type="project" value="InterPro"/>
</dbReference>
<dbReference type="GO" id="GO:0009055">
    <property type="term" value="F:electron transfer activity"/>
    <property type="evidence" value="ECO:0007669"/>
    <property type="project" value="InterPro"/>
</dbReference>
<gene>
    <name evidence="6" type="ORF">A2V55_01945</name>
</gene>
<feature type="domain" description="Cytochrome c" evidence="5">
    <location>
        <begin position="27"/>
        <end position="111"/>
    </location>
</feature>
<keyword evidence="3 4" id="KW-0408">Iron</keyword>
<evidence type="ECO:0000256" key="4">
    <source>
        <dbReference type="PROSITE-ProRule" id="PRU00433"/>
    </source>
</evidence>
<dbReference type="PANTHER" id="PTHR33546">
    <property type="entry name" value="LARGE, MULTIFUNCTIONAL SECRETED PROTEIN-RELATED"/>
    <property type="match status" value="1"/>
</dbReference>
<feature type="domain" description="Cytochrome c" evidence="5">
    <location>
        <begin position="212"/>
        <end position="296"/>
    </location>
</feature>
<name>A0A1F7XQI7_9BACT</name>
<evidence type="ECO:0000256" key="1">
    <source>
        <dbReference type="ARBA" id="ARBA00022617"/>
    </source>
</evidence>
<dbReference type="InterPro" id="IPR009056">
    <property type="entry name" value="Cyt_c-like_dom"/>
</dbReference>
<dbReference type="PANTHER" id="PTHR33546:SF1">
    <property type="entry name" value="LARGE, MULTIFUNCTIONAL SECRETED PROTEIN"/>
    <property type="match status" value="1"/>
</dbReference>
<evidence type="ECO:0000313" key="6">
    <source>
        <dbReference type="EMBL" id="OGM16535.1"/>
    </source>
</evidence>
<reference evidence="6 7" key="1">
    <citation type="journal article" date="2016" name="Nat. Commun.">
        <title>Thousands of microbial genomes shed light on interconnected biogeochemical processes in an aquifer system.</title>
        <authorList>
            <person name="Anantharaman K."/>
            <person name="Brown C.T."/>
            <person name="Hug L.A."/>
            <person name="Sharon I."/>
            <person name="Castelle C.J."/>
            <person name="Probst A.J."/>
            <person name="Thomas B.C."/>
            <person name="Singh A."/>
            <person name="Wilkins M.J."/>
            <person name="Karaoz U."/>
            <person name="Brodie E.L."/>
            <person name="Williams K.H."/>
            <person name="Hubbard S.S."/>
            <person name="Banfield J.F."/>
        </authorList>
    </citation>
    <scope>NUCLEOTIDE SEQUENCE [LARGE SCALE GENOMIC DNA]</scope>
</reference>
<dbReference type="GO" id="GO:0046872">
    <property type="term" value="F:metal ion binding"/>
    <property type="evidence" value="ECO:0007669"/>
    <property type="project" value="UniProtKB-KW"/>
</dbReference>
<evidence type="ECO:0000256" key="2">
    <source>
        <dbReference type="ARBA" id="ARBA00022723"/>
    </source>
</evidence>
<dbReference type="EMBL" id="MGFY01000017">
    <property type="protein sequence ID" value="OGM16535.1"/>
    <property type="molecule type" value="Genomic_DNA"/>
</dbReference>
<accession>A0A1F7XQI7</accession>
<feature type="domain" description="Cytochrome c" evidence="5">
    <location>
        <begin position="117"/>
        <end position="201"/>
    </location>
</feature>
<proteinExistence type="predicted"/>
<dbReference type="Proteomes" id="UP000178401">
    <property type="component" value="Unassembled WGS sequence"/>
</dbReference>
<sequence>MKGIIRTFLIIYSFSFLLYAQELKLPSNPLGGRIVFEEKGCIVCHSISGYGGNIGPDLSRQKYYGSFLQLGSIIWNHIPNMNRKFRELKMERPQFSEAEMLDLIDFIYYLRYLGEPGSVSNGKKLLSTKGCINCHKFAGKGGSVAPDFTMLSEYSSPVYLAQAMWNHGPSMQKKMNELKIEYPSFSGDEISDITAYIRQATLSSAEFRLSPGNPSKGKIIFQQKGCNNCHQGNSKGNKTGPNLSKLKLNYSVTEIAGQMWNHSPTMIEYMKEKSIKYPLFKGNEMADVISYLYFLGFEDKPGNSHLGEKVYEDKGCSSCHESGGKGIGPDLSSSKHLNSGVQILQRMWNHASRMEDLLLIQNDEWPVLTMDEIRNLYAYLKSKNTQQERRK</sequence>
<evidence type="ECO:0000259" key="5">
    <source>
        <dbReference type="PROSITE" id="PS51007"/>
    </source>
</evidence>
<evidence type="ECO:0000313" key="7">
    <source>
        <dbReference type="Proteomes" id="UP000178401"/>
    </source>
</evidence>
<organism evidence="6 7">
    <name type="scientific">Candidatus Woesebacteria bacterium RBG_19FT_COMBO_37_29</name>
    <dbReference type="NCBI Taxonomy" id="1802486"/>
    <lineage>
        <taxon>Bacteria</taxon>
        <taxon>Candidatus Woeseibacteriota</taxon>
    </lineage>
</organism>
<keyword evidence="1 4" id="KW-0349">Heme</keyword>